<dbReference type="InterPro" id="IPR005151">
    <property type="entry name" value="Tail-specific_protease"/>
</dbReference>
<dbReference type="PANTHER" id="PTHR11261:SF3">
    <property type="entry name" value="RETINOL-BINDING PROTEIN 3"/>
    <property type="match status" value="1"/>
</dbReference>
<reference evidence="3 4" key="1">
    <citation type="journal article" date="2024" name="Arch. Microbiol.">
        <title>Corallococcus caeni sp. nov., a novel myxobacterium isolated from activated sludge.</title>
        <authorList>
            <person name="Tomita S."/>
            <person name="Nakai R."/>
            <person name="Kuroda K."/>
            <person name="Kurashita H."/>
            <person name="Hatamoto M."/>
            <person name="Yamaguchi T."/>
            <person name="Narihiro T."/>
        </authorList>
    </citation>
    <scope>NUCLEOTIDE SEQUENCE [LARGE SCALE GENOMIC DNA]</scope>
    <source>
        <strain evidence="3 4">NO1</strain>
    </source>
</reference>
<organism evidence="3 4">
    <name type="scientific">Corallococcus caeni</name>
    <dbReference type="NCBI Taxonomy" id="3082388"/>
    <lineage>
        <taxon>Bacteria</taxon>
        <taxon>Pseudomonadati</taxon>
        <taxon>Myxococcota</taxon>
        <taxon>Myxococcia</taxon>
        <taxon>Myxococcales</taxon>
        <taxon>Cystobacterineae</taxon>
        <taxon>Myxococcaceae</taxon>
        <taxon>Corallococcus</taxon>
    </lineage>
</organism>
<dbReference type="Pfam" id="PF03572">
    <property type="entry name" value="Peptidase_S41"/>
    <property type="match status" value="1"/>
</dbReference>
<accession>A0ABQ6QWY1</accession>
<dbReference type="CDD" id="cd07563">
    <property type="entry name" value="Peptidase_S41_IRBP"/>
    <property type="match status" value="1"/>
</dbReference>
<dbReference type="Gene3D" id="3.90.226.10">
    <property type="entry name" value="2-enoyl-CoA Hydratase, Chain A, domain 1"/>
    <property type="match status" value="1"/>
</dbReference>
<keyword evidence="4" id="KW-1185">Reference proteome</keyword>
<dbReference type="PANTHER" id="PTHR11261">
    <property type="entry name" value="INTERPHOTORECEPTOR RETINOID-BINDING PROTEIN"/>
    <property type="match status" value="1"/>
</dbReference>
<dbReference type="SUPFAM" id="SSF52096">
    <property type="entry name" value="ClpP/crotonase"/>
    <property type="match status" value="1"/>
</dbReference>
<dbReference type="Proteomes" id="UP001342631">
    <property type="component" value="Unassembled WGS sequence"/>
</dbReference>
<gene>
    <name evidence="3" type="ORF">ASNO1_48050</name>
</gene>
<dbReference type="Gene3D" id="3.30.750.44">
    <property type="match status" value="1"/>
</dbReference>
<feature type="compositionally biased region" description="Low complexity" evidence="1">
    <location>
        <begin position="63"/>
        <end position="75"/>
    </location>
</feature>
<feature type="domain" description="Tail specific protease" evidence="2">
    <location>
        <begin position="333"/>
        <end position="519"/>
    </location>
</feature>
<comment type="caution">
    <text evidence="3">The sequence shown here is derived from an EMBL/GenBank/DDBJ whole genome shotgun (WGS) entry which is preliminary data.</text>
</comment>
<protein>
    <submittedName>
        <fullName evidence="3">S41 family peptidase</fullName>
    </submittedName>
</protein>
<dbReference type="EMBL" id="BTTX01000004">
    <property type="protein sequence ID" value="GMU08552.1"/>
    <property type="molecule type" value="Genomic_DNA"/>
</dbReference>
<feature type="region of interest" description="Disordered" evidence="1">
    <location>
        <begin position="1"/>
        <end position="80"/>
    </location>
</feature>
<evidence type="ECO:0000313" key="3">
    <source>
        <dbReference type="EMBL" id="GMU08552.1"/>
    </source>
</evidence>
<sequence length="551" mass="59368">MNTATEATTSQMALMDSPRCSATTPRLKAPARAKATHPNFRATPPMMSPVGGQATPTPRGVYSARSASPRPARAGVSGGGGSSGKVISLVLVGLLAACAAPRATSKDLASGGYGVWRSRGYGWLLTVTPEGMRLHHETAAGCYPDPSKTAELQELFSIQEPGPSANVRDFLSAPGETRYRFDRLAALPADCDVHRAWSALELFDVFRATFAEHYASFPQRDPDWLARLDAQRSRVTQDMDGRALFTLFADALRSLNDAHVELVADDAASDTLTYKAHPTGTFAMLEQAALAAGRPEREVQREWMRAYRDGILQTVLRGEGHVGANQRVLWGFAAPRVAYLNVLTMGGFVAGAEGQTPTLAQELAALEPVLDEALTAFNTADVLILDVSNNRGGHDAVARALAERFTDQPRRAYTKWATGAKDVPPQTFTLQPTPRPSFHGLVHVVTSDVTVSAGEVLTLALRALPNVVQVGTATRGAFSDMLVKPLPNGWTVHLSNEHYTDTKGQDFEARGLPPQRPLDVFGDDKAPWNAHARAIRALADSLRPPEEKPTP</sequence>
<feature type="compositionally biased region" description="Polar residues" evidence="1">
    <location>
        <begin position="1"/>
        <end position="12"/>
    </location>
</feature>
<name>A0ABQ6QWY1_9BACT</name>
<proteinExistence type="predicted"/>
<dbReference type="InterPro" id="IPR029045">
    <property type="entry name" value="ClpP/crotonase-like_dom_sf"/>
</dbReference>
<dbReference type="SMART" id="SM00245">
    <property type="entry name" value="TSPc"/>
    <property type="match status" value="1"/>
</dbReference>
<evidence type="ECO:0000256" key="1">
    <source>
        <dbReference type="SAM" id="MobiDB-lite"/>
    </source>
</evidence>
<evidence type="ECO:0000313" key="4">
    <source>
        <dbReference type="Proteomes" id="UP001342631"/>
    </source>
</evidence>
<evidence type="ECO:0000259" key="2">
    <source>
        <dbReference type="SMART" id="SM00245"/>
    </source>
</evidence>